<reference evidence="4" key="1">
    <citation type="submission" date="2024-03" db="EMBL/GenBank/DDBJ databases">
        <title>WGS assembly of Saponaria officinalis var. Norfolk2.</title>
        <authorList>
            <person name="Jenkins J."/>
            <person name="Shu S."/>
            <person name="Grimwood J."/>
            <person name="Barry K."/>
            <person name="Goodstein D."/>
            <person name="Schmutz J."/>
            <person name="Leebens-Mack J."/>
            <person name="Osbourn A."/>
        </authorList>
    </citation>
    <scope>NUCLEOTIDE SEQUENCE [LARGE SCALE GENOMIC DNA]</scope>
    <source>
        <strain evidence="4">JIC</strain>
    </source>
</reference>
<dbReference type="InterPro" id="IPR051955">
    <property type="entry name" value="PME_Inhibitor"/>
</dbReference>
<organism evidence="4 5">
    <name type="scientific">Saponaria officinalis</name>
    <name type="common">Common soapwort</name>
    <name type="synonym">Lychnis saponaria</name>
    <dbReference type="NCBI Taxonomy" id="3572"/>
    <lineage>
        <taxon>Eukaryota</taxon>
        <taxon>Viridiplantae</taxon>
        <taxon>Streptophyta</taxon>
        <taxon>Embryophyta</taxon>
        <taxon>Tracheophyta</taxon>
        <taxon>Spermatophyta</taxon>
        <taxon>Magnoliopsida</taxon>
        <taxon>eudicotyledons</taxon>
        <taxon>Gunneridae</taxon>
        <taxon>Pentapetalae</taxon>
        <taxon>Caryophyllales</taxon>
        <taxon>Caryophyllaceae</taxon>
        <taxon>Caryophylleae</taxon>
        <taxon>Saponaria</taxon>
    </lineage>
</organism>
<dbReference type="Proteomes" id="UP001443914">
    <property type="component" value="Unassembled WGS sequence"/>
</dbReference>
<accession>A0AAW1MYW6</accession>
<evidence type="ECO:0000256" key="1">
    <source>
        <dbReference type="ARBA" id="ARBA00022729"/>
    </source>
</evidence>
<proteinExistence type="predicted"/>
<dbReference type="SMART" id="SM00856">
    <property type="entry name" value="PMEI"/>
    <property type="match status" value="1"/>
</dbReference>
<dbReference type="PANTHER" id="PTHR31080:SF64">
    <property type="entry name" value="PLANT INVERTASE_PECTIN METHYLESTERASE INHIBITOR SUPERFAMILY PROTEIN"/>
    <property type="match status" value="1"/>
</dbReference>
<dbReference type="InterPro" id="IPR006501">
    <property type="entry name" value="Pectinesterase_inhib_dom"/>
</dbReference>
<evidence type="ECO:0000256" key="2">
    <source>
        <dbReference type="SAM" id="SignalP"/>
    </source>
</evidence>
<dbReference type="InterPro" id="IPR035513">
    <property type="entry name" value="Invertase/methylesterase_inhib"/>
</dbReference>
<keyword evidence="5" id="KW-1185">Reference proteome</keyword>
<name>A0AAW1MYW6_SAPOF</name>
<protein>
    <recommendedName>
        <fullName evidence="3">Pectinesterase inhibitor domain-containing protein</fullName>
    </recommendedName>
</protein>
<dbReference type="CDD" id="cd15798">
    <property type="entry name" value="PMEI-like_3"/>
    <property type="match status" value="1"/>
</dbReference>
<evidence type="ECO:0000313" key="5">
    <source>
        <dbReference type="Proteomes" id="UP001443914"/>
    </source>
</evidence>
<dbReference type="SUPFAM" id="SSF101148">
    <property type="entry name" value="Plant invertase/pectin methylesterase inhibitor"/>
    <property type="match status" value="1"/>
</dbReference>
<dbReference type="FunFam" id="1.20.140.40:FF:000005">
    <property type="entry name" value="Pectin methylesterase inhibitor 1"/>
    <property type="match status" value="1"/>
</dbReference>
<dbReference type="GO" id="GO:0046910">
    <property type="term" value="F:pectinesterase inhibitor activity"/>
    <property type="evidence" value="ECO:0007669"/>
    <property type="project" value="UniProtKB-ARBA"/>
</dbReference>
<evidence type="ECO:0000313" key="4">
    <source>
        <dbReference type="EMBL" id="KAK9750262.1"/>
    </source>
</evidence>
<feature type="domain" description="Pectinesterase inhibitor" evidence="3">
    <location>
        <begin position="44"/>
        <end position="204"/>
    </location>
</feature>
<dbReference type="PANTHER" id="PTHR31080">
    <property type="entry name" value="PECTINESTERASE INHIBITOR-LIKE"/>
    <property type="match status" value="1"/>
</dbReference>
<sequence length="214" mass="23293">MDSLLNYIFVFFFLLLLNSTTSASHHFHHPQLAPSPVPGPATTNPFDFIRSSCNATLYPDVCFTSLSRYATYVRRDPAQLARIAIGVSLVQARHALSSLFNMTRMAEYGPDHRVTSAVHDCASLLGDTVDQMRGSLKQMSRIGSSNDEAVRFQLSNVQTWMSAALTNEDTCSDGFEDVADCPVKSEVCDKVGSVKELTSNALALVNSFASSVGS</sequence>
<dbReference type="AlphaFoldDB" id="A0AAW1MYW6"/>
<feature type="signal peptide" evidence="2">
    <location>
        <begin position="1"/>
        <end position="23"/>
    </location>
</feature>
<dbReference type="EMBL" id="JBDFQZ010000002">
    <property type="protein sequence ID" value="KAK9750262.1"/>
    <property type="molecule type" value="Genomic_DNA"/>
</dbReference>
<dbReference type="Pfam" id="PF04043">
    <property type="entry name" value="PMEI"/>
    <property type="match status" value="1"/>
</dbReference>
<dbReference type="NCBIfam" id="TIGR01614">
    <property type="entry name" value="PME_inhib"/>
    <property type="match status" value="1"/>
</dbReference>
<comment type="caution">
    <text evidence="4">The sequence shown here is derived from an EMBL/GenBank/DDBJ whole genome shotgun (WGS) entry which is preliminary data.</text>
</comment>
<evidence type="ECO:0000259" key="3">
    <source>
        <dbReference type="SMART" id="SM00856"/>
    </source>
</evidence>
<keyword evidence="1 2" id="KW-0732">Signal</keyword>
<dbReference type="Gene3D" id="1.20.140.40">
    <property type="entry name" value="Invertase/pectin methylesterase inhibitor family protein"/>
    <property type="match status" value="1"/>
</dbReference>
<gene>
    <name evidence="4" type="ORF">RND81_02G182700</name>
</gene>
<feature type="chain" id="PRO_5043497721" description="Pectinesterase inhibitor domain-containing protein" evidence="2">
    <location>
        <begin position="24"/>
        <end position="214"/>
    </location>
</feature>